<dbReference type="FunFam" id="3.40.50.200:FF:000007">
    <property type="entry name" value="Subtilisin-like serine protease"/>
    <property type="match status" value="1"/>
</dbReference>
<feature type="active site" description="Charge relay system" evidence="5">
    <location>
        <position position="269"/>
    </location>
</feature>
<evidence type="ECO:0000313" key="11">
    <source>
        <dbReference type="Proteomes" id="UP000037035"/>
    </source>
</evidence>
<dbReference type="EMBL" id="LAVV01013494">
    <property type="protein sequence ID" value="KNZ45598.1"/>
    <property type="molecule type" value="Genomic_DNA"/>
</dbReference>
<dbReference type="AlphaFoldDB" id="A0A0L6UAK6"/>
<keyword evidence="11" id="KW-1185">Reference proteome</keyword>
<dbReference type="InterPro" id="IPR034193">
    <property type="entry name" value="PCSK9_ProteinaseK-like"/>
</dbReference>
<dbReference type="InterPro" id="IPR022398">
    <property type="entry name" value="Peptidase_S8_His-AS"/>
</dbReference>
<proteinExistence type="inferred from homology"/>
<evidence type="ECO:0000256" key="5">
    <source>
        <dbReference type="PROSITE-ProRule" id="PRU01240"/>
    </source>
</evidence>
<dbReference type="InterPro" id="IPR023827">
    <property type="entry name" value="Peptidase_S8_Asp-AS"/>
</dbReference>
<keyword evidence="3 5" id="KW-0378">Hydrolase</keyword>
<evidence type="ECO:0000256" key="4">
    <source>
        <dbReference type="ARBA" id="ARBA00022825"/>
    </source>
</evidence>
<dbReference type="PANTHER" id="PTHR43806">
    <property type="entry name" value="PEPTIDASE S8"/>
    <property type="match status" value="1"/>
</dbReference>
<evidence type="ECO:0000259" key="8">
    <source>
        <dbReference type="Pfam" id="PF00082"/>
    </source>
</evidence>
<dbReference type="InterPro" id="IPR023828">
    <property type="entry name" value="Peptidase_S8_Ser-AS"/>
</dbReference>
<evidence type="ECO:0000256" key="3">
    <source>
        <dbReference type="ARBA" id="ARBA00022801"/>
    </source>
</evidence>
<evidence type="ECO:0008006" key="12">
    <source>
        <dbReference type="Google" id="ProtNLM"/>
    </source>
</evidence>
<evidence type="ECO:0000256" key="7">
    <source>
        <dbReference type="SAM" id="MobiDB-lite"/>
    </source>
</evidence>
<feature type="region of interest" description="Disordered" evidence="7">
    <location>
        <begin position="323"/>
        <end position="344"/>
    </location>
</feature>
<feature type="domain" description="Inhibitor I9" evidence="9">
    <location>
        <begin position="81"/>
        <end position="169"/>
    </location>
</feature>
<evidence type="ECO:0000259" key="9">
    <source>
        <dbReference type="Pfam" id="PF05922"/>
    </source>
</evidence>
<protein>
    <recommendedName>
        <fullName evidence="12">Peptidase S8/S53 domain-containing protein</fullName>
    </recommendedName>
</protein>
<dbReference type="InterPro" id="IPR010259">
    <property type="entry name" value="S8pro/Inhibitor_I9"/>
</dbReference>
<dbReference type="Pfam" id="PF00082">
    <property type="entry name" value="Peptidase_S8"/>
    <property type="match status" value="1"/>
</dbReference>
<dbReference type="STRING" id="27349.A0A0L6UAK6"/>
<name>A0A0L6UAK6_9BASI</name>
<keyword evidence="2 5" id="KW-0645">Protease</keyword>
<comment type="similarity">
    <text evidence="1 5 6">Belongs to the peptidase S8 family.</text>
</comment>
<sequence>MLGTEHPLQVYVAAPLMHHPTMLGLIATALAGSALAVPYHDDSDGHLAPLITPTAPPVGGPLSHLSVQTGRSPSDYLIKDNYLVVFKKGTRQHQSNHHKEKVHNLWKQDQQLRLQSNSYGPADLFSGIKHHYDIGVDHFKGYSIHVPEALVSIIRSFPEVAYVERDSTVWINDHYGNPTTIPVAENPSETISEQVDVEYGAPWGLARISHRHKLKFSTFNVYPFEDPAGLGVDAYVIDTGVNIEHEELEGRAKWGKTIPDDLDEDLNGHGSHVAGTIASKTYGVAKNATIIAVKVLGAGGSGSMSDVVAGVVWAAEAAATKARDEAAKKDSKHKGSVANMSLGGGNSPSLDQAVNAYTNRLIPHDSAVDTGLHFAVAAGNDNRDACTFSPAAAKNPITVGASTIQDERAYFSNHGKCVDIFAPGLNIKSIWNTGKKSVNTISGTSMASPHIAGLAAYFLSIYPEKLDLASLGVYDDEHEEFVASNGQAYDLGQYFSWNSVQSQGQLAFGKFKEAVGYGGPGRSNDGVQPLSTRMLKKAMIKMSTSGVLSVSFSCFFLKLPGHTCNYLAYNNATLS</sequence>
<reference evidence="10 11" key="1">
    <citation type="submission" date="2015-08" db="EMBL/GenBank/DDBJ databases">
        <title>Next Generation Sequencing and Analysis of the Genome of Puccinia sorghi L Schw, the Causal Agent of Maize Common Rust.</title>
        <authorList>
            <person name="Rochi L."/>
            <person name="Burguener G."/>
            <person name="Darino M."/>
            <person name="Turjanski A."/>
            <person name="Kreff E."/>
            <person name="Dieguez M.J."/>
            <person name="Sacco F."/>
        </authorList>
    </citation>
    <scope>NUCLEOTIDE SEQUENCE [LARGE SCALE GENOMIC DNA]</scope>
    <source>
        <strain evidence="10 11">RO10H11247</strain>
    </source>
</reference>
<dbReference type="PROSITE" id="PS51892">
    <property type="entry name" value="SUBTILASE"/>
    <property type="match status" value="1"/>
</dbReference>
<dbReference type="PROSITE" id="PS00137">
    <property type="entry name" value="SUBTILASE_HIS"/>
    <property type="match status" value="1"/>
</dbReference>
<feature type="domain" description="Peptidase S8/S53" evidence="8">
    <location>
        <begin position="236"/>
        <end position="464"/>
    </location>
</feature>
<dbReference type="GO" id="GO:0004252">
    <property type="term" value="F:serine-type endopeptidase activity"/>
    <property type="evidence" value="ECO:0007669"/>
    <property type="project" value="UniProtKB-UniRule"/>
</dbReference>
<evidence type="ECO:0000256" key="2">
    <source>
        <dbReference type="ARBA" id="ARBA00022670"/>
    </source>
</evidence>
<dbReference type="Gene3D" id="3.30.70.80">
    <property type="entry name" value="Peptidase S8 propeptide/proteinase inhibitor I9"/>
    <property type="match status" value="1"/>
</dbReference>
<dbReference type="InterPro" id="IPR036852">
    <property type="entry name" value="Peptidase_S8/S53_dom_sf"/>
</dbReference>
<feature type="active site" description="Charge relay system" evidence="5">
    <location>
        <position position="445"/>
    </location>
</feature>
<dbReference type="PROSITE" id="PS00136">
    <property type="entry name" value="SUBTILASE_ASP"/>
    <property type="match status" value="1"/>
</dbReference>
<dbReference type="InterPro" id="IPR000209">
    <property type="entry name" value="Peptidase_S8/S53_dom"/>
</dbReference>
<dbReference type="PROSITE" id="PS00138">
    <property type="entry name" value="SUBTILASE_SER"/>
    <property type="match status" value="1"/>
</dbReference>
<dbReference type="InterPro" id="IPR037045">
    <property type="entry name" value="S8pro/Inhibitor_I9_sf"/>
</dbReference>
<dbReference type="VEuPathDB" id="FungiDB:VP01_79g3"/>
<dbReference type="FunFam" id="3.30.70.80:FF:000015">
    <property type="entry name" value="Probable PRB1-protease B, vacuolar"/>
    <property type="match status" value="1"/>
</dbReference>
<dbReference type="OrthoDB" id="206201at2759"/>
<feature type="active site" description="Charge relay system" evidence="5">
    <location>
        <position position="238"/>
    </location>
</feature>
<dbReference type="InterPro" id="IPR015500">
    <property type="entry name" value="Peptidase_S8_subtilisin-rel"/>
</dbReference>
<comment type="caution">
    <text evidence="10">The sequence shown here is derived from an EMBL/GenBank/DDBJ whole genome shotgun (WGS) entry which is preliminary data.</text>
</comment>
<evidence type="ECO:0000313" key="10">
    <source>
        <dbReference type="EMBL" id="KNZ45598.1"/>
    </source>
</evidence>
<dbReference type="SUPFAM" id="SSF54897">
    <property type="entry name" value="Protease propeptides/inhibitors"/>
    <property type="match status" value="1"/>
</dbReference>
<dbReference type="GO" id="GO:0006508">
    <property type="term" value="P:proteolysis"/>
    <property type="evidence" value="ECO:0007669"/>
    <property type="project" value="UniProtKB-KW"/>
</dbReference>
<dbReference type="Proteomes" id="UP000037035">
    <property type="component" value="Unassembled WGS sequence"/>
</dbReference>
<keyword evidence="4 5" id="KW-0720">Serine protease</keyword>
<dbReference type="InterPro" id="IPR050131">
    <property type="entry name" value="Peptidase_S8_subtilisin-like"/>
</dbReference>
<dbReference type="CDD" id="cd04077">
    <property type="entry name" value="Peptidases_S8_PCSK9_ProteinaseK_like"/>
    <property type="match status" value="1"/>
</dbReference>
<dbReference type="SUPFAM" id="SSF52743">
    <property type="entry name" value="Subtilisin-like"/>
    <property type="match status" value="1"/>
</dbReference>
<dbReference type="Gene3D" id="3.40.50.200">
    <property type="entry name" value="Peptidase S8/S53 domain"/>
    <property type="match status" value="1"/>
</dbReference>
<evidence type="ECO:0000256" key="1">
    <source>
        <dbReference type="ARBA" id="ARBA00011073"/>
    </source>
</evidence>
<accession>A0A0L6UAK6</accession>
<organism evidence="10 11">
    <name type="scientific">Puccinia sorghi</name>
    <dbReference type="NCBI Taxonomy" id="27349"/>
    <lineage>
        <taxon>Eukaryota</taxon>
        <taxon>Fungi</taxon>
        <taxon>Dikarya</taxon>
        <taxon>Basidiomycota</taxon>
        <taxon>Pucciniomycotina</taxon>
        <taxon>Pucciniomycetes</taxon>
        <taxon>Pucciniales</taxon>
        <taxon>Pucciniaceae</taxon>
        <taxon>Puccinia</taxon>
    </lineage>
</organism>
<gene>
    <name evidence="10" type="ORF">VP01_79g3</name>
</gene>
<dbReference type="GO" id="GO:0005615">
    <property type="term" value="C:extracellular space"/>
    <property type="evidence" value="ECO:0007669"/>
    <property type="project" value="TreeGrafter"/>
</dbReference>
<dbReference type="PANTHER" id="PTHR43806:SF11">
    <property type="entry name" value="CEREVISIN-RELATED"/>
    <property type="match status" value="1"/>
</dbReference>
<dbReference type="Pfam" id="PF05922">
    <property type="entry name" value="Inhibitor_I9"/>
    <property type="match status" value="1"/>
</dbReference>
<evidence type="ECO:0000256" key="6">
    <source>
        <dbReference type="RuleBase" id="RU003355"/>
    </source>
</evidence>
<dbReference type="PRINTS" id="PR00723">
    <property type="entry name" value="SUBTILISIN"/>
</dbReference>